<dbReference type="EMBL" id="CM046392">
    <property type="protein sequence ID" value="KAI8553500.1"/>
    <property type="molecule type" value="Genomic_DNA"/>
</dbReference>
<reference evidence="1" key="1">
    <citation type="submission" date="2022-02" db="EMBL/GenBank/DDBJ databases">
        <title>Plant Genome Project.</title>
        <authorList>
            <person name="Zhang R.-G."/>
        </authorList>
    </citation>
    <scope>NUCLEOTIDE SEQUENCE</scope>
    <source>
        <strain evidence="1">AT1</strain>
    </source>
</reference>
<comment type="caution">
    <text evidence="1">The sequence shown here is derived from an EMBL/GenBank/DDBJ whole genome shotgun (WGS) entry which is preliminary data.</text>
</comment>
<dbReference type="Proteomes" id="UP001062846">
    <property type="component" value="Chromosome 5"/>
</dbReference>
<gene>
    <name evidence="1" type="ORF">RHMOL_Rhmol05G0020600</name>
</gene>
<evidence type="ECO:0000313" key="1">
    <source>
        <dbReference type="EMBL" id="KAI8553500.1"/>
    </source>
</evidence>
<evidence type="ECO:0000313" key="2">
    <source>
        <dbReference type="Proteomes" id="UP001062846"/>
    </source>
</evidence>
<organism evidence="1 2">
    <name type="scientific">Rhododendron molle</name>
    <name type="common">Chinese azalea</name>
    <name type="synonym">Azalea mollis</name>
    <dbReference type="NCBI Taxonomy" id="49168"/>
    <lineage>
        <taxon>Eukaryota</taxon>
        <taxon>Viridiplantae</taxon>
        <taxon>Streptophyta</taxon>
        <taxon>Embryophyta</taxon>
        <taxon>Tracheophyta</taxon>
        <taxon>Spermatophyta</taxon>
        <taxon>Magnoliopsida</taxon>
        <taxon>eudicotyledons</taxon>
        <taxon>Gunneridae</taxon>
        <taxon>Pentapetalae</taxon>
        <taxon>asterids</taxon>
        <taxon>Ericales</taxon>
        <taxon>Ericaceae</taxon>
        <taxon>Ericoideae</taxon>
        <taxon>Rhodoreae</taxon>
        <taxon>Rhododendron</taxon>
    </lineage>
</organism>
<protein>
    <submittedName>
        <fullName evidence="1">Uncharacterized protein</fullName>
    </submittedName>
</protein>
<keyword evidence="2" id="KW-1185">Reference proteome</keyword>
<sequence length="54" mass="6163">MDDLRERADNIPPLTELQPSVARVRDRMEDYKDVVHRLICVAEAREAGGQGPWS</sequence>
<accession>A0ACC0NJV1</accession>
<name>A0ACC0NJV1_RHOML</name>
<proteinExistence type="predicted"/>